<protein>
    <recommendedName>
        <fullName evidence="3">Apple domain-containing protein</fullName>
    </recommendedName>
</protein>
<evidence type="ECO:0000313" key="4">
    <source>
        <dbReference type="EMBL" id="KAF0297269.1"/>
    </source>
</evidence>
<gene>
    <name evidence="4" type="ORF">FJT64_005278</name>
</gene>
<feature type="domain" description="Apple" evidence="3">
    <location>
        <begin position="118"/>
        <end position="159"/>
    </location>
</feature>
<dbReference type="Proteomes" id="UP000440578">
    <property type="component" value="Unassembled WGS sequence"/>
</dbReference>
<feature type="compositionally biased region" description="Basic and acidic residues" evidence="1">
    <location>
        <begin position="40"/>
        <end position="49"/>
    </location>
</feature>
<dbReference type="InterPro" id="IPR003609">
    <property type="entry name" value="Pan_app"/>
</dbReference>
<feature type="region of interest" description="Disordered" evidence="1">
    <location>
        <begin position="40"/>
        <end position="61"/>
    </location>
</feature>
<dbReference type="EMBL" id="VIIS01001502">
    <property type="protein sequence ID" value="KAF0297269.1"/>
    <property type="molecule type" value="Genomic_DNA"/>
</dbReference>
<keyword evidence="5" id="KW-1185">Reference proteome</keyword>
<sequence>MPPLLLICLLAATWAPSEGTTDYTHSGDYSHTEDYSHSADYSHTEDYSHSGDYSDTEDYSHSGDYSDTGDYSHSWDYSHSADSNIPTKYWHRPGAVGERRMGFLAAYWSPTQLLSSETPLAALQVTSECRCRTACQANPRCLSYVLDWSGQCRLFRRRGSPDVGIALEDWYVYYYRTGVALPGDFCESDRKCSNALAATTCEVQRNIFCIYNHQSPLQPEHYNFVYTYHKHYNLAYIYQKHYNLVYSYHKHYNFIYIYYEYYNLVFINHGQLNLFSLNDKCRKQADAFCRDNSSHFIYLIDGFYSTQFHRDRHNSTHVYCRQHFSTGNYQESSTNE</sequence>
<comment type="caution">
    <text evidence="4">The sequence shown here is derived from an EMBL/GenBank/DDBJ whole genome shotgun (WGS) entry which is preliminary data.</text>
</comment>
<feature type="signal peptide" evidence="2">
    <location>
        <begin position="1"/>
        <end position="19"/>
    </location>
</feature>
<evidence type="ECO:0000259" key="3">
    <source>
        <dbReference type="Pfam" id="PF00024"/>
    </source>
</evidence>
<name>A0A6A4VWI5_AMPAM</name>
<dbReference type="AlphaFoldDB" id="A0A6A4VWI5"/>
<organism evidence="4 5">
    <name type="scientific">Amphibalanus amphitrite</name>
    <name type="common">Striped barnacle</name>
    <name type="synonym">Balanus amphitrite</name>
    <dbReference type="NCBI Taxonomy" id="1232801"/>
    <lineage>
        <taxon>Eukaryota</taxon>
        <taxon>Metazoa</taxon>
        <taxon>Ecdysozoa</taxon>
        <taxon>Arthropoda</taxon>
        <taxon>Crustacea</taxon>
        <taxon>Multicrustacea</taxon>
        <taxon>Cirripedia</taxon>
        <taxon>Thoracica</taxon>
        <taxon>Thoracicalcarea</taxon>
        <taxon>Balanomorpha</taxon>
        <taxon>Balanoidea</taxon>
        <taxon>Balanidae</taxon>
        <taxon>Amphibalaninae</taxon>
        <taxon>Amphibalanus</taxon>
    </lineage>
</organism>
<evidence type="ECO:0000256" key="1">
    <source>
        <dbReference type="SAM" id="MobiDB-lite"/>
    </source>
</evidence>
<evidence type="ECO:0000256" key="2">
    <source>
        <dbReference type="SAM" id="SignalP"/>
    </source>
</evidence>
<reference evidence="4 5" key="1">
    <citation type="submission" date="2019-07" db="EMBL/GenBank/DDBJ databases">
        <title>Draft genome assembly of a fouling barnacle, Amphibalanus amphitrite (Darwin, 1854): The first reference genome for Thecostraca.</title>
        <authorList>
            <person name="Kim W."/>
        </authorList>
    </citation>
    <scope>NUCLEOTIDE SEQUENCE [LARGE SCALE GENOMIC DNA]</scope>
    <source>
        <strain evidence="4">SNU_AA5</strain>
        <tissue evidence="4">Soma without cirri and trophi</tissue>
    </source>
</reference>
<feature type="chain" id="PRO_5025483658" description="Apple domain-containing protein" evidence="2">
    <location>
        <begin position="20"/>
        <end position="336"/>
    </location>
</feature>
<evidence type="ECO:0000313" key="5">
    <source>
        <dbReference type="Proteomes" id="UP000440578"/>
    </source>
</evidence>
<accession>A0A6A4VWI5</accession>
<proteinExistence type="predicted"/>
<keyword evidence="2" id="KW-0732">Signal</keyword>
<dbReference type="Pfam" id="PF00024">
    <property type="entry name" value="PAN_1"/>
    <property type="match status" value="1"/>
</dbReference>